<dbReference type="InterPro" id="IPR045076">
    <property type="entry name" value="MutS"/>
</dbReference>
<dbReference type="InterPro" id="IPR027417">
    <property type="entry name" value="P-loop_NTPase"/>
</dbReference>
<comment type="function">
    <text evidence="8">Endonuclease that is involved in the suppression of homologous recombination and thus may have a key role in the control of bacterial genetic diversity.</text>
</comment>
<dbReference type="InterPro" id="IPR007696">
    <property type="entry name" value="DNA_mismatch_repair_MutS_core"/>
</dbReference>
<evidence type="ECO:0000256" key="2">
    <source>
        <dbReference type="ARBA" id="ARBA00022730"/>
    </source>
</evidence>
<keyword evidence="8 11" id="KW-0255">Endonuclease</keyword>
<dbReference type="PANTHER" id="PTHR48466">
    <property type="entry name" value="OS10G0509000 PROTEIN-RELATED"/>
    <property type="match status" value="1"/>
</dbReference>
<keyword evidence="1 8" id="KW-0540">Nuclease</keyword>
<keyword evidence="6 8" id="KW-0694">RNA-binding</keyword>
<gene>
    <name evidence="8" type="primary">mutS2</name>
    <name evidence="8" type="synonym">rqcU</name>
    <name evidence="11" type="ORF">FWJ32_05870</name>
</gene>
<dbReference type="Pfam" id="PF00488">
    <property type="entry name" value="MutS_V"/>
    <property type="match status" value="1"/>
</dbReference>
<dbReference type="InterPro" id="IPR036187">
    <property type="entry name" value="DNA_mismatch_repair_MutS_sf"/>
</dbReference>
<evidence type="ECO:0000256" key="3">
    <source>
        <dbReference type="ARBA" id="ARBA00022741"/>
    </source>
</evidence>
<dbReference type="EC" id="3.1.-.-" evidence="8"/>
<dbReference type="AlphaFoldDB" id="A0A5D8QCC7"/>
<dbReference type="Proteomes" id="UP000322976">
    <property type="component" value="Unassembled WGS sequence"/>
</dbReference>
<dbReference type="SUPFAM" id="SSF160443">
    <property type="entry name" value="SMR domain-like"/>
    <property type="match status" value="1"/>
</dbReference>
<dbReference type="HAMAP" id="MF_00092">
    <property type="entry name" value="MutS2"/>
    <property type="match status" value="1"/>
</dbReference>
<evidence type="ECO:0000256" key="5">
    <source>
        <dbReference type="ARBA" id="ARBA00022840"/>
    </source>
</evidence>
<dbReference type="GO" id="GO:0140664">
    <property type="term" value="F:ATP-dependent DNA damage sensor activity"/>
    <property type="evidence" value="ECO:0007669"/>
    <property type="project" value="InterPro"/>
</dbReference>
<dbReference type="GO" id="GO:0072344">
    <property type="term" value="P:rescue of stalled ribosome"/>
    <property type="evidence" value="ECO:0007669"/>
    <property type="project" value="UniProtKB-UniRule"/>
</dbReference>
<keyword evidence="4 8" id="KW-0378">Hydrolase</keyword>
<evidence type="ECO:0000256" key="9">
    <source>
        <dbReference type="SAM" id="Coils"/>
    </source>
</evidence>
<dbReference type="GO" id="GO:0045910">
    <property type="term" value="P:negative regulation of DNA recombination"/>
    <property type="evidence" value="ECO:0007669"/>
    <property type="project" value="InterPro"/>
</dbReference>
<dbReference type="PIRSF" id="PIRSF005814">
    <property type="entry name" value="MutS_YshD"/>
    <property type="match status" value="1"/>
</dbReference>
<dbReference type="GO" id="GO:0016887">
    <property type="term" value="F:ATP hydrolysis activity"/>
    <property type="evidence" value="ECO:0007669"/>
    <property type="project" value="InterPro"/>
</dbReference>
<dbReference type="InterPro" id="IPR000432">
    <property type="entry name" value="DNA_mismatch_repair_MutS_C"/>
</dbReference>
<dbReference type="SUPFAM" id="SSF48334">
    <property type="entry name" value="DNA repair protein MutS, domain III"/>
    <property type="match status" value="1"/>
</dbReference>
<dbReference type="SMART" id="SM00463">
    <property type="entry name" value="SMR"/>
    <property type="match status" value="1"/>
</dbReference>
<evidence type="ECO:0000256" key="1">
    <source>
        <dbReference type="ARBA" id="ARBA00022722"/>
    </source>
</evidence>
<dbReference type="GO" id="GO:0030983">
    <property type="term" value="F:mismatched DNA binding"/>
    <property type="evidence" value="ECO:0007669"/>
    <property type="project" value="InterPro"/>
</dbReference>
<feature type="coiled-coil region" evidence="9">
    <location>
        <begin position="231"/>
        <end position="266"/>
    </location>
</feature>
<dbReference type="Pfam" id="PF20297">
    <property type="entry name" value="MSSS"/>
    <property type="match status" value="1"/>
</dbReference>
<evidence type="ECO:0000256" key="8">
    <source>
        <dbReference type="HAMAP-Rule" id="MF_00092"/>
    </source>
</evidence>
<comment type="similarity">
    <text evidence="8">Belongs to the DNA mismatch repair MutS family. MutS2 subfamily.</text>
</comment>
<dbReference type="InterPro" id="IPR002625">
    <property type="entry name" value="Smr_dom"/>
</dbReference>
<dbReference type="GO" id="GO:0006298">
    <property type="term" value="P:mismatch repair"/>
    <property type="evidence" value="ECO:0007669"/>
    <property type="project" value="InterPro"/>
</dbReference>
<keyword evidence="5 8" id="KW-0067">ATP-binding</keyword>
<feature type="coiled-coil region" evidence="9">
    <location>
        <begin position="524"/>
        <end position="601"/>
    </location>
</feature>
<evidence type="ECO:0000256" key="6">
    <source>
        <dbReference type="ARBA" id="ARBA00022884"/>
    </source>
</evidence>
<dbReference type="NCBIfam" id="TIGR01069">
    <property type="entry name" value="mutS2"/>
    <property type="match status" value="1"/>
</dbReference>
<dbReference type="PROSITE" id="PS50828">
    <property type="entry name" value="SMR"/>
    <property type="match status" value="1"/>
</dbReference>
<keyword evidence="9" id="KW-0175">Coiled coil</keyword>
<dbReference type="PANTHER" id="PTHR48466:SF2">
    <property type="entry name" value="OS10G0509000 PROTEIN"/>
    <property type="match status" value="1"/>
</dbReference>
<dbReference type="GO" id="GO:0019843">
    <property type="term" value="F:rRNA binding"/>
    <property type="evidence" value="ECO:0007669"/>
    <property type="project" value="UniProtKB-UniRule"/>
</dbReference>
<dbReference type="GO" id="GO:0004519">
    <property type="term" value="F:endonuclease activity"/>
    <property type="evidence" value="ECO:0007669"/>
    <property type="project" value="UniProtKB-UniRule"/>
</dbReference>
<evidence type="ECO:0000313" key="12">
    <source>
        <dbReference type="Proteomes" id="UP000322976"/>
    </source>
</evidence>
<organism evidence="11 12">
    <name type="scientific">Calorimonas adulescens</name>
    <dbReference type="NCBI Taxonomy" id="2606906"/>
    <lineage>
        <taxon>Bacteria</taxon>
        <taxon>Bacillati</taxon>
        <taxon>Bacillota</taxon>
        <taxon>Clostridia</taxon>
        <taxon>Thermoanaerobacterales</taxon>
        <taxon>Thermoanaerobacteraceae</taxon>
        <taxon>Calorimonas</taxon>
    </lineage>
</organism>
<dbReference type="PROSITE" id="PS00486">
    <property type="entry name" value="DNA_MISMATCH_REPAIR_2"/>
    <property type="match status" value="1"/>
</dbReference>
<dbReference type="InterPro" id="IPR036063">
    <property type="entry name" value="Smr_dom_sf"/>
</dbReference>
<comment type="subunit">
    <text evidence="8">Homodimer. Binds to stalled ribosomes, contacting rRNA.</text>
</comment>
<dbReference type="EC" id="3.6.4.-" evidence="8"/>
<accession>A0A5D8QCC7</accession>
<comment type="function">
    <text evidence="8">Acts as a ribosome collision sensor, splitting the ribosome into its 2 subunits. Detects stalled/collided 70S ribosomes which it binds and splits by an ATP-hydrolysis driven conformational change. Acts upstream of the ribosome quality control system (RQC), a ribosome-associated complex that mediates the extraction of incompletely synthesized nascent chains from stalled ribosomes and their subsequent degradation. Probably generates substrates for RQC.</text>
</comment>
<evidence type="ECO:0000256" key="4">
    <source>
        <dbReference type="ARBA" id="ARBA00022801"/>
    </source>
</evidence>
<keyword evidence="3 8" id="KW-0547">Nucleotide-binding</keyword>
<evidence type="ECO:0000313" key="11">
    <source>
        <dbReference type="EMBL" id="TZE82335.1"/>
    </source>
</evidence>
<comment type="caution">
    <text evidence="11">The sequence shown here is derived from an EMBL/GenBank/DDBJ whole genome shotgun (WGS) entry which is preliminary data.</text>
</comment>
<sequence length="784" mass="88980">MECKISKRDLKALEYDRIIEMLKGLTFTAMGYERAGALYPEHDMNVIKLRLNETQEALRFIGFKGFPVTGKLKDIRGILNSLRIGSELNPGELLDISRILNFCEIMRDYILNDDLGCELITDYGAKIKPHRELRDDIESKIISEEEIDDNASQELFSIRRKIKNLNISIREKLNSIITSPQYQKMLQDPIITIREGRYVIPVKQEFKGAVNGIIHDQSASGATLYIEPMPIVEMNNEIRQLELKERHEIERILKDLSERVRQVLEDIEEDIYILGELDFIFARAYLAQKMNAVKPELNDRGILKLKKARHPLIPVEKVVPIDIEVGRDFDVLVITGPNTGGKTVSLKTAGLLELMALSGLFVPAESGSEVAVFDNIFADIGDEQSIEQSLSTFSSHISNIVRIIDNVQENSLVLLDELGAGTDPTEGAALGIGILEFFREHGIRVIATTHYSEVKAYALKMERVENASVEFDVSTLRPTYRLMIGVPGKSNAFLISERLGLDKGIIEKAKEYLSTEEISMEDLIVDLERNRIQAEEDRRRAELLTREIESMKEELEEEKRKLELERVEVIKEAKDKANRLISETKKEANRIIKELRELNKIEDRSRRDREIERLRREMNERLSPDEEVLKEIKGKPLKLIPGMDIFIKSIGQKGTILRIDGEKVEVQAGIMKITVDESDLLEVESKKKVTVQKQAALKLNKVSTISPQIDIRGMNLDDAVIVIDKYLDDAYLSGLKQVNIIHGKGTGVLRNGIRDFLRGDKRVSSFRLGNLNEGGDGVTVVELK</sequence>
<dbReference type="Gene3D" id="3.30.1370.110">
    <property type="match status" value="1"/>
</dbReference>
<dbReference type="InterPro" id="IPR046893">
    <property type="entry name" value="MSSS"/>
</dbReference>
<dbReference type="EMBL" id="VTPS01000007">
    <property type="protein sequence ID" value="TZE82335.1"/>
    <property type="molecule type" value="Genomic_DNA"/>
</dbReference>
<keyword evidence="12" id="KW-1185">Reference proteome</keyword>
<dbReference type="Gene3D" id="3.40.50.300">
    <property type="entry name" value="P-loop containing nucleotide triphosphate hydrolases"/>
    <property type="match status" value="1"/>
</dbReference>
<proteinExistence type="inferred from homology"/>
<evidence type="ECO:0000256" key="7">
    <source>
        <dbReference type="ARBA" id="ARBA00023125"/>
    </source>
</evidence>
<keyword evidence="7 8" id="KW-0238">DNA-binding</keyword>
<dbReference type="SUPFAM" id="SSF52540">
    <property type="entry name" value="P-loop containing nucleoside triphosphate hydrolases"/>
    <property type="match status" value="1"/>
</dbReference>
<dbReference type="SMART" id="SM00534">
    <property type="entry name" value="MUTSac"/>
    <property type="match status" value="1"/>
</dbReference>
<keyword evidence="2 8" id="KW-0699">rRNA-binding</keyword>
<feature type="binding site" evidence="8">
    <location>
        <begin position="336"/>
        <end position="343"/>
    </location>
    <ligand>
        <name>ATP</name>
        <dbReference type="ChEBI" id="CHEBI:30616"/>
    </ligand>
</feature>
<evidence type="ECO:0000259" key="10">
    <source>
        <dbReference type="PROSITE" id="PS50828"/>
    </source>
</evidence>
<name>A0A5D8QCC7_9THEO</name>
<dbReference type="GO" id="GO:0043023">
    <property type="term" value="F:ribosomal large subunit binding"/>
    <property type="evidence" value="ECO:0007669"/>
    <property type="project" value="UniProtKB-UniRule"/>
</dbReference>
<dbReference type="InterPro" id="IPR005747">
    <property type="entry name" value="MutS2"/>
</dbReference>
<reference evidence="11 12" key="1">
    <citation type="submission" date="2019-08" db="EMBL/GenBank/DDBJ databases">
        <title>Calorimonas adulescens gen. nov., sp. nov., an anaerobic thermophilic bacterium from Sakhalin hot spring.</title>
        <authorList>
            <person name="Khomyakova M.A."/>
            <person name="Merkel A.Y."/>
            <person name="Novikov A."/>
            <person name="Bonch-Osmolovskaya E.A."/>
            <person name="Slobodkin A.I."/>
        </authorList>
    </citation>
    <scope>NUCLEOTIDE SEQUENCE [LARGE SCALE GENOMIC DNA]</scope>
    <source>
        <strain evidence="11 12">A05MB</strain>
    </source>
</reference>
<protein>
    <recommendedName>
        <fullName evidence="8">Endonuclease MutS2</fullName>
        <ecNumber evidence="8">3.1.-.-</ecNumber>
    </recommendedName>
    <alternativeName>
        <fullName evidence="8">Ribosome-associated protein quality control-upstream factor</fullName>
        <shortName evidence="8">RQC-upstream factor</shortName>
        <shortName evidence="8">RqcU</shortName>
        <ecNumber evidence="8">3.6.4.-</ecNumber>
    </alternativeName>
</protein>
<dbReference type="Pfam" id="PF01713">
    <property type="entry name" value="Smr"/>
    <property type="match status" value="1"/>
</dbReference>
<dbReference type="GO" id="GO:0005524">
    <property type="term" value="F:ATP binding"/>
    <property type="evidence" value="ECO:0007669"/>
    <property type="project" value="UniProtKB-UniRule"/>
</dbReference>
<dbReference type="SMART" id="SM00533">
    <property type="entry name" value="MUTSd"/>
    <property type="match status" value="1"/>
</dbReference>
<feature type="domain" description="Smr" evidence="10">
    <location>
        <begin position="709"/>
        <end position="784"/>
    </location>
</feature>
<dbReference type="FunFam" id="3.40.50.300:FF:000830">
    <property type="entry name" value="Endonuclease MutS2"/>
    <property type="match status" value="1"/>
</dbReference>
<dbReference type="CDD" id="cd03280">
    <property type="entry name" value="ABC_MutS2"/>
    <property type="match status" value="1"/>
</dbReference>